<dbReference type="EMBL" id="CP001698">
    <property type="protein sequence ID" value="ADN01892.1"/>
    <property type="molecule type" value="Genomic_DNA"/>
</dbReference>
<dbReference type="Proteomes" id="UP000001296">
    <property type="component" value="Chromosome"/>
</dbReference>
<feature type="transmembrane region" description="Helical" evidence="1">
    <location>
        <begin position="125"/>
        <end position="145"/>
    </location>
</feature>
<gene>
    <name evidence="2" type="ordered locus">STHERM_c09460</name>
</gene>
<feature type="transmembrane region" description="Helical" evidence="1">
    <location>
        <begin position="151"/>
        <end position="176"/>
    </location>
</feature>
<evidence type="ECO:0000256" key="1">
    <source>
        <dbReference type="SAM" id="Phobius"/>
    </source>
</evidence>
<dbReference type="HOGENOM" id="CLU_1065349_0_0_12"/>
<evidence type="ECO:0000313" key="2">
    <source>
        <dbReference type="EMBL" id="ADN01892.1"/>
    </source>
</evidence>
<reference key="1">
    <citation type="submission" date="2009-08" db="EMBL/GenBank/DDBJ databases">
        <title>The genome sequence of Spirochaeta thermophila DSM6192.</title>
        <authorList>
            <person name="Angelov A."/>
            <person name="Mientus M."/>
            <person name="Wittenberg S."/>
            <person name="Lehmann R."/>
            <person name="Liesegang H."/>
            <person name="Daniel R."/>
            <person name="Liebl W."/>
        </authorList>
    </citation>
    <scope>NUCLEOTIDE SEQUENCE</scope>
    <source>
        <strain>DSM 6192</strain>
    </source>
</reference>
<evidence type="ECO:0000313" key="3">
    <source>
        <dbReference type="Proteomes" id="UP000001296"/>
    </source>
</evidence>
<dbReference type="PaxDb" id="665571-STHERM_c09460"/>
<keyword evidence="1" id="KW-0472">Membrane</keyword>
<name>E0RSA5_WINT6</name>
<sequence length="286" mass="32019">MGGEHPQAPAARPLRPLAPVSPTLYSRTMIGFLIKKAFFDTWDHLITVVVLNLGFLLSFAIPTVVPDWVSPLGLPVMTAVVVVGLVITFLYLGVLAMAAKEIAFYRTPSFGDLVSYLAHTWKGSLVFGGLTALAVLIPFFFFPFYASWGGAIGFIGMVILLWALIGWSLMSVWFYPLLCQIEPKVRKVLKKSFLLALDNPGLSILLILSTPVILFISIFTALLVPGPAGLMVWLQDALKLRMYKYEYLEAHPDADRKKIPWETLLIEERERVGKRTLKGMFFPWKE</sequence>
<keyword evidence="1" id="KW-1133">Transmembrane helix</keyword>
<organism evidence="2 3">
    <name type="scientific">Winmispira thermophila (strain ATCC 49972 / DSM 6192 / RI 19.B1)</name>
    <name type="common">Spirochaeta thermophila</name>
    <dbReference type="NCBI Taxonomy" id="665571"/>
    <lineage>
        <taxon>Bacteria</taxon>
        <taxon>Pseudomonadati</taxon>
        <taxon>Spirochaetota</taxon>
        <taxon>Spirochaetia</taxon>
        <taxon>Winmispirales</taxon>
        <taxon>Winmispiraceae</taxon>
        <taxon>Winmispira</taxon>
    </lineage>
</organism>
<feature type="transmembrane region" description="Helical" evidence="1">
    <location>
        <begin position="77"/>
        <end position="99"/>
    </location>
</feature>
<proteinExistence type="predicted"/>
<keyword evidence="1" id="KW-0812">Transmembrane</keyword>
<dbReference type="eggNOG" id="ENOG5032R5W">
    <property type="taxonomic scope" value="Bacteria"/>
</dbReference>
<feature type="transmembrane region" description="Helical" evidence="1">
    <location>
        <begin position="45"/>
        <end position="65"/>
    </location>
</feature>
<dbReference type="KEGG" id="sta:STHERM_c09460"/>
<reference evidence="2 3" key="2">
    <citation type="journal article" date="2010" name="J. Bacteriol.">
        <title>Genome sequence of the polysaccharide-degrading, thermophilic anaerobe Spirochaeta thermophila DSM 6192.</title>
        <authorList>
            <person name="Angelov A."/>
            <person name="Liebl S."/>
            <person name="Ballschmiter M."/>
            <person name="Bomeke M."/>
            <person name="Lehmann R."/>
            <person name="Liesegang H."/>
            <person name="Daniel R."/>
            <person name="Liebl W."/>
        </authorList>
    </citation>
    <scope>NUCLEOTIDE SEQUENCE [LARGE SCALE GENOMIC DNA]</scope>
    <source>
        <strain evidence="3">ATCC 49972 / DSM 6192 / RI 19.B1</strain>
    </source>
</reference>
<feature type="transmembrane region" description="Helical" evidence="1">
    <location>
        <begin position="213"/>
        <end position="234"/>
    </location>
</feature>
<evidence type="ECO:0008006" key="4">
    <source>
        <dbReference type="Google" id="ProtNLM"/>
    </source>
</evidence>
<protein>
    <recommendedName>
        <fullName evidence="4">Transmembrane protein</fullName>
    </recommendedName>
</protein>
<dbReference type="AlphaFoldDB" id="E0RSA5"/>
<accession>E0RSA5</accession>